<evidence type="ECO:0008006" key="12">
    <source>
        <dbReference type="Google" id="ProtNLM"/>
    </source>
</evidence>
<keyword evidence="6" id="KW-0520">NAD</keyword>
<evidence type="ECO:0000256" key="9">
    <source>
        <dbReference type="ARBA" id="ARBA00023264"/>
    </source>
</evidence>
<evidence type="ECO:0000313" key="11">
    <source>
        <dbReference type="Proteomes" id="UP000600247"/>
    </source>
</evidence>
<evidence type="ECO:0000256" key="4">
    <source>
        <dbReference type="ARBA" id="ARBA00022857"/>
    </source>
</evidence>
<evidence type="ECO:0000256" key="6">
    <source>
        <dbReference type="ARBA" id="ARBA00023027"/>
    </source>
</evidence>
<name>A0A917HQV1_9BACL</name>
<evidence type="ECO:0000256" key="1">
    <source>
        <dbReference type="ARBA" id="ARBA00022490"/>
    </source>
</evidence>
<comment type="caution">
    <text evidence="10">The sequence shown here is derived from an EMBL/GenBank/DDBJ whole genome shotgun (WGS) entry which is preliminary data.</text>
</comment>
<dbReference type="InterPro" id="IPR016205">
    <property type="entry name" value="Glycerol_DH"/>
</dbReference>
<dbReference type="Gene3D" id="3.40.50.1970">
    <property type="match status" value="1"/>
</dbReference>
<dbReference type="PANTHER" id="PTHR43616:SF5">
    <property type="entry name" value="GLYCEROL DEHYDROGENASE 1"/>
    <property type="match status" value="1"/>
</dbReference>
<keyword evidence="9" id="KW-1208">Phospholipid metabolism</keyword>
<keyword evidence="4" id="KW-0521">NADP</keyword>
<reference evidence="10 11" key="1">
    <citation type="journal article" date="2014" name="Int. J. Syst. Evol. Microbiol.">
        <title>Complete genome sequence of Corynebacterium casei LMG S-19264T (=DSM 44701T), isolated from a smear-ripened cheese.</title>
        <authorList>
            <consortium name="US DOE Joint Genome Institute (JGI-PGF)"/>
            <person name="Walter F."/>
            <person name="Albersmeier A."/>
            <person name="Kalinowski J."/>
            <person name="Ruckert C."/>
        </authorList>
    </citation>
    <scope>NUCLEOTIDE SEQUENCE [LARGE SCALE GENOMIC DNA]</scope>
    <source>
        <strain evidence="10 11">CGMCC 1.15286</strain>
    </source>
</reference>
<protein>
    <recommendedName>
        <fullName evidence="12">Iron-containing alcohol dehydrogenase</fullName>
    </recommendedName>
</protein>
<keyword evidence="8" id="KW-0594">Phospholipid biosynthesis</keyword>
<accession>A0A917HQV1</accession>
<evidence type="ECO:0000313" key="10">
    <source>
        <dbReference type="EMBL" id="GGG86415.1"/>
    </source>
</evidence>
<evidence type="ECO:0000256" key="5">
    <source>
        <dbReference type="ARBA" id="ARBA00023002"/>
    </source>
</evidence>
<proteinExistence type="predicted"/>
<keyword evidence="1" id="KW-0963">Cytoplasm</keyword>
<organism evidence="10 11">
    <name type="scientific">Paenibacillus radicis</name>
    <name type="common">ex Gao et al. 2016</name>
    <dbReference type="NCBI Taxonomy" id="1737354"/>
    <lineage>
        <taxon>Bacteria</taxon>
        <taxon>Bacillati</taxon>
        <taxon>Bacillota</taxon>
        <taxon>Bacilli</taxon>
        <taxon>Bacillales</taxon>
        <taxon>Paenibacillaceae</taxon>
        <taxon>Paenibacillus</taxon>
    </lineage>
</organism>
<dbReference type="Proteomes" id="UP000600247">
    <property type="component" value="Unassembled WGS sequence"/>
</dbReference>
<dbReference type="GO" id="GO:0046872">
    <property type="term" value="F:metal ion binding"/>
    <property type="evidence" value="ECO:0007669"/>
    <property type="project" value="UniProtKB-KW"/>
</dbReference>
<dbReference type="GO" id="GO:0005829">
    <property type="term" value="C:cytosol"/>
    <property type="evidence" value="ECO:0007669"/>
    <property type="project" value="TreeGrafter"/>
</dbReference>
<dbReference type="AlphaFoldDB" id="A0A917HQV1"/>
<dbReference type="EMBL" id="BMHY01000016">
    <property type="protein sequence ID" value="GGG86415.1"/>
    <property type="molecule type" value="Genomic_DNA"/>
</dbReference>
<evidence type="ECO:0000256" key="3">
    <source>
        <dbReference type="ARBA" id="ARBA00022723"/>
    </source>
</evidence>
<dbReference type="Pfam" id="PF13685">
    <property type="entry name" value="Fe-ADH_2"/>
    <property type="match status" value="1"/>
</dbReference>
<dbReference type="GO" id="GO:0016614">
    <property type="term" value="F:oxidoreductase activity, acting on CH-OH group of donors"/>
    <property type="evidence" value="ECO:0007669"/>
    <property type="project" value="InterPro"/>
</dbReference>
<keyword evidence="5" id="KW-0560">Oxidoreductase</keyword>
<keyword evidence="3" id="KW-0479">Metal-binding</keyword>
<dbReference type="PANTHER" id="PTHR43616">
    <property type="entry name" value="GLYCEROL DEHYDROGENASE"/>
    <property type="match status" value="1"/>
</dbReference>
<dbReference type="SUPFAM" id="SSF56796">
    <property type="entry name" value="Dehydroquinate synthase-like"/>
    <property type="match status" value="1"/>
</dbReference>
<dbReference type="RefSeq" id="WP_268237844.1">
    <property type="nucleotide sequence ID" value="NZ_BMHY01000016.1"/>
</dbReference>
<evidence type="ECO:0000256" key="8">
    <source>
        <dbReference type="ARBA" id="ARBA00023209"/>
    </source>
</evidence>
<keyword evidence="2" id="KW-0444">Lipid biosynthesis</keyword>
<sequence length="200" mass="21651">MGWNTWDETARSMEGADVTAISRGAVVLEHGAIEQIIPYLKSSGYESVVIVADSITWEAGYGSKLQQWIAVAGINAGYVWIKPNGQGDVIADEASVVQLTIELKIKSAGAVIALGSGTLHDIARYAAFIVSIPFISVPTAPSVDGFNSKGAPLILRGEKKDDRRDWPGCDFCRFRHFDEGSVRNGSGWIRRYAGEIHLAI</sequence>
<gene>
    <name evidence="10" type="ORF">GCM10010918_50760</name>
</gene>
<evidence type="ECO:0000256" key="2">
    <source>
        <dbReference type="ARBA" id="ARBA00022516"/>
    </source>
</evidence>
<keyword evidence="11" id="KW-1185">Reference proteome</keyword>
<evidence type="ECO:0000256" key="7">
    <source>
        <dbReference type="ARBA" id="ARBA00023098"/>
    </source>
</evidence>
<dbReference type="InterPro" id="IPR032837">
    <property type="entry name" value="G1PDH"/>
</dbReference>
<dbReference type="GO" id="GO:0008654">
    <property type="term" value="P:phospholipid biosynthetic process"/>
    <property type="evidence" value="ECO:0007669"/>
    <property type="project" value="UniProtKB-KW"/>
</dbReference>
<keyword evidence="7" id="KW-0443">Lipid metabolism</keyword>